<evidence type="ECO:0000313" key="8">
    <source>
        <dbReference type="EMBL" id="TCP28179.1"/>
    </source>
</evidence>
<organism evidence="8 9">
    <name type="scientific">Tenacibaculum skagerrakense</name>
    <dbReference type="NCBI Taxonomy" id="186571"/>
    <lineage>
        <taxon>Bacteria</taxon>
        <taxon>Pseudomonadati</taxon>
        <taxon>Bacteroidota</taxon>
        <taxon>Flavobacteriia</taxon>
        <taxon>Flavobacteriales</taxon>
        <taxon>Flavobacteriaceae</taxon>
        <taxon>Tenacibaculum</taxon>
    </lineage>
</organism>
<dbReference type="InterPro" id="IPR013784">
    <property type="entry name" value="Carb-bd-like_fold"/>
</dbReference>
<dbReference type="Pfam" id="PF13715">
    <property type="entry name" value="CarbopepD_reg_2"/>
    <property type="match status" value="1"/>
</dbReference>
<comment type="subcellular location">
    <subcellularLocation>
        <location evidence="1 4">Cell outer membrane</location>
    </subcellularLocation>
</comment>
<dbReference type="AlphaFoldDB" id="A0A4R2P0L0"/>
<gene>
    <name evidence="8" type="ORF">EV195_101341</name>
</gene>
<comment type="similarity">
    <text evidence="4">Belongs to the TonB-dependent receptor family.</text>
</comment>
<evidence type="ECO:0000256" key="5">
    <source>
        <dbReference type="SAM" id="SignalP"/>
    </source>
</evidence>
<evidence type="ECO:0000256" key="2">
    <source>
        <dbReference type="ARBA" id="ARBA00023136"/>
    </source>
</evidence>
<name>A0A4R2P0L0_9FLAO</name>
<evidence type="ECO:0000313" key="9">
    <source>
        <dbReference type="Proteomes" id="UP000294564"/>
    </source>
</evidence>
<dbReference type="InterPro" id="IPR036942">
    <property type="entry name" value="Beta-barrel_TonB_sf"/>
</dbReference>
<dbReference type="Proteomes" id="UP000294564">
    <property type="component" value="Unassembled WGS sequence"/>
</dbReference>
<dbReference type="InterPro" id="IPR012910">
    <property type="entry name" value="Plug_dom"/>
</dbReference>
<feature type="signal peptide" evidence="5">
    <location>
        <begin position="1"/>
        <end position="18"/>
    </location>
</feature>
<dbReference type="Gene3D" id="2.40.170.20">
    <property type="entry name" value="TonB-dependent receptor, beta-barrel domain"/>
    <property type="match status" value="1"/>
</dbReference>
<dbReference type="RefSeq" id="WP_132792013.1">
    <property type="nucleotide sequence ID" value="NZ_SLXM01000001.1"/>
</dbReference>
<dbReference type="SUPFAM" id="SSF56935">
    <property type="entry name" value="Porins"/>
    <property type="match status" value="1"/>
</dbReference>
<dbReference type="GO" id="GO:0009279">
    <property type="term" value="C:cell outer membrane"/>
    <property type="evidence" value="ECO:0007669"/>
    <property type="project" value="UniProtKB-SubCell"/>
</dbReference>
<keyword evidence="5" id="KW-0732">Signal</keyword>
<evidence type="ECO:0000256" key="1">
    <source>
        <dbReference type="ARBA" id="ARBA00004442"/>
    </source>
</evidence>
<accession>A0A4R2P0L0</accession>
<evidence type="ECO:0000259" key="7">
    <source>
        <dbReference type="Pfam" id="PF07715"/>
    </source>
</evidence>
<reference evidence="8 9" key="1">
    <citation type="submission" date="2019-03" db="EMBL/GenBank/DDBJ databases">
        <title>Genomic Encyclopedia of Type Strains, Phase IV (KMG-IV): sequencing the most valuable type-strain genomes for metagenomic binning, comparative biology and taxonomic classification.</title>
        <authorList>
            <person name="Goeker M."/>
        </authorList>
    </citation>
    <scope>NUCLEOTIDE SEQUENCE [LARGE SCALE GENOMIC DNA]</scope>
    <source>
        <strain evidence="8 9">DSM 14836</strain>
    </source>
</reference>
<feature type="chain" id="PRO_5020794863" evidence="5">
    <location>
        <begin position="19"/>
        <end position="939"/>
    </location>
</feature>
<dbReference type="InterPro" id="IPR037066">
    <property type="entry name" value="Plug_dom_sf"/>
</dbReference>
<proteinExistence type="inferred from homology"/>
<feature type="domain" description="TonB-dependent receptor-like beta-barrel" evidence="6">
    <location>
        <begin position="460"/>
        <end position="903"/>
    </location>
</feature>
<dbReference type="OrthoDB" id="9768470at2"/>
<comment type="caution">
    <text evidence="8">The sequence shown here is derived from an EMBL/GenBank/DDBJ whole genome shotgun (WGS) entry which is preliminary data.</text>
</comment>
<dbReference type="PANTHER" id="PTHR40980:SF5">
    <property type="entry name" value="TONB-DEPENDENT RECEPTOR"/>
    <property type="match status" value="1"/>
</dbReference>
<dbReference type="Gene3D" id="2.170.130.10">
    <property type="entry name" value="TonB-dependent receptor, plug domain"/>
    <property type="match status" value="1"/>
</dbReference>
<dbReference type="PANTHER" id="PTHR40980">
    <property type="entry name" value="PLUG DOMAIN-CONTAINING PROTEIN"/>
    <property type="match status" value="1"/>
</dbReference>
<keyword evidence="4" id="KW-0798">TonB box</keyword>
<keyword evidence="9" id="KW-1185">Reference proteome</keyword>
<protein>
    <submittedName>
        <fullName evidence="8">TonB-dependent receptor</fullName>
    </submittedName>
</protein>
<dbReference type="InterPro" id="IPR000531">
    <property type="entry name" value="Beta-barrel_TonB"/>
</dbReference>
<dbReference type="EMBL" id="SLXM01000001">
    <property type="protein sequence ID" value="TCP28179.1"/>
    <property type="molecule type" value="Genomic_DNA"/>
</dbReference>
<sequence>MRKILILALISFTQFIFAQNKGTITGTVTDKEMSNEPLPFANVFIKGTSIGGNTDMDGKYTISAAPGNYTLVFSFVGYQTVEKPVKVEAGKTTIINQVMAASGGEQLKEVQINATVSKDKETALLLEQKKATVIKESIGAQELAKKGVSDAAGAVTKISGVSKEEGNSNVYVRGLGDRYLNTTMNGLTLPSNNVNKKNIDLNLFSSNIIQSVSISKAYASEFYGDFAAGNVNITSKEFTGKEMFEVSVGSGVNSRAAGQNFVKSEGTGQFGFYGRYGSNPFARVLSHGIDPVDGGAPIDANFEISAGRSFNFEDNSKLSLYATASFERGFEYREGPAVDFITVFKKSFPNSKEYQYSTKTTVFGTALYKINDNNKLKYTSMFLNNSSDEVGYYGFKGLGENRDAILNTDEGFYQMNVQFNQDLVFVNQLTGDHKFYENDGDKTPELEVTWGIGYNNVFAHEPDRRRVSIENYQFSLDNDPTTNATFYNNNVFDNQRYFQRIIDEELNSRVQITYNASDVLALNFGYNGRIKTRDFENIRYGYNFVSNNIEVDPNNIDSVINLENTQFFQNQQNKLFNIEVFNKIPGYADSNFVSLPGTNENEYNGQLRIHASYVSANITPNDKWTIVPGVRLEYLDQRIDYDVININPNDAGFRKVKEVFLLPNLNVKYSVTDDSNLRLSYAKTVSVPEFKEVAPFVYEDVTERIGGNSDLLNDPSFSAVHNLDLKYEWFMSRGELVSLTGFYKQINDPVNLVIANDATGTQRYFRTGDQAEVFGAELEVRKALIKNEDDQTQLGFGFNFTYMHTQQDLKSTTGLFTATFNRDSDELQGASPYIFNANIDYSPTQFENFKPIANLVFSYFSDRIYALGSGTGNIVQKGVPTLDFVWKNEIGKHFEVNFSAKNLLDPAIERVREIPGSDDVTLSKYNRGINLGLGLKYKF</sequence>
<feature type="domain" description="TonB-dependent receptor plug" evidence="7">
    <location>
        <begin position="129"/>
        <end position="229"/>
    </location>
</feature>
<dbReference type="SUPFAM" id="SSF49452">
    <property type="entry name" value="Starch-binding domain-like"/>
    <property type="match status" value="1"/>
</dbReference>
<keyword evidence="3" id="KW-0998">Cell outer membrane</keyword>
<keyword evidence="2 4" id="KW-0472">Membrane</keyword>
<dbReference type="GO" id="GO:0030246">
    <property type="term" value="F:carbohydrate binding"/>
    <property type="evidence" value="ECO:0007669"/>
    <property type="project" value="InterPro"/>
</dbReference>
<evidence type="ECO:0000259" key="6">
    <source>
        <dbReference type="Pfam" id="PF00593"/>
    </source>
</evidence>
<dbReference type="Pfam" id="PF07715">
    <property type="entry name" value="Plug"/>
    <property type="match status" value="1"/>
</dbReference>
<keyword evidence="8" id="KW-0675">Receptor</keyword>
<evidence type="ECO:0000256" key="4">
    <source>
        <dbReference type="RuleBase" id="RU003357"/>
    </source>
</evidence>
<evidence type="ECO:0000256" key="3">
    <source>
        <dbReference type="ARBA" id="ARBA00023237"/>
    </source>
</evidence>
<dbReference type="Gene3D" id="2.60.40.1120">
    <property type="entry name" value="Carboxypeptidase-like, regulatory domain"/>
    <property type="match status" value="1"/>
</dbReference>
<dbReference type="Pfam" id="PF00593">
    <property type="entry name" value="TonB_dep_Rec_b-barrel"/>
    <property type="match status" value="1"/>
</dbReference>